<dbReference type="Gene3D" id="3.40.50.720">
    <property type="entry name" value="NAD(P)-binding Rossmann-like Domain"/>
    <property type="match status" value="1"/>
</dbReference>
<dbReference type="InterPro" id="IPR013154">
    <property type="entry name" value="ADH-like_N"/>
</dbReference>
<dbReference type="SUPFAM" id="SSF50129">
    <property type="entry name" value="GroES-like"/>
    <property type="match status" value="1"/>
</dbReference>
<evidence type="ECO:0000313" key="7">
    <source>
        <dbReference type="EMBL" id="GAA4985778.1"/>
    </source>
</evidence>
<comment type="caution">
    <text evidence="7">The sequence shown here is derived from an EMBL/GenBank/DDBJ whole genome shotgun (WGS) entry which is preliminary data.</text>
</comment>
<dbReference type="RefSeq" id="WP_345679370.1">
    <property type="nucleotide sequence ID" value="NZ_BAABHS010000030.1"/>
</dbReference>
<dbReference type="InterPro" id="IPR036291">
    <property type="entry name" value="NAD(P)-bd_dom_sf"/>
</dbReference>
<dbReference type="SUPFAM" id="SSF51735">
    <property type="entry name" value="NAD(P)-binding Rossmann-fold domains"/>
    <property type="match status" value="1"/>
</dbReference>
<feature type="domain" description="Enoyl reductase (ER)" evidence="6">
    <location>
        <begin position="11"/>
        <end position="304"/>
    </location>
</feature>
<dbReference type="PANTHER" id="PTHR44154">
    <property type="entry name" value="QUINONE OXIDOREDUCTASE"/>
    <property type="match status" value="1"/>
</dbReference>
<dbReference type="Gene3D" id="3.90.180.10">
    <property type="entry name" value="Medium-chain alcohol dehydrogenases, catalytic domain"/>
    <property type="match status" value="1"/>
</dbReference>
<evidence type="ECO:0000259" key="6">
    <source>
        <dbReference type="SMART" id="SM00829"/>
    </source>
</evidence>
<keyword evidence="5" id="KW-0694">RNA-binding</keyword>
<evidence type="ECO:0000313" key="8">
    <source>
        <dbReference type="Proteomes" id="UP001500466"/>
    </source>
</evidence>
<keyword evidence="4" id="KW-0521">NADP</keyword>
<comment type="subunit">
    <text evidence="2">Homotetramer.</text>
</comment>
<gene>
    <name evidence="7" type="ORF">GCM10023205_65300</name>
</gene>
<keyword evidence="3" id="KW-0963">Cytoplasm</keyword>
<evidence type="ECO:0000256" key="2">
    <source>
        <dbReference type="ARBA" id="ARBA00011881"/>
    </source>
</evidence>
<protein>
    <submittedName>
        <fullName evidence="7">NADP-dependent oxidoreductase</fullName>
    </submittedName>
</protein>
<organism evidence="7 8">
    <name type="scientific">Yinghuangia aomiensis</name>
    <dbReference type="NCBI Taxonomy" id="676205"/>
    <lineage>
        <taxon>Bacteria</taxon>
        <taxon>Bacillati</taxon>
        <taxon>Actinomycetota</taxon>
        <taxon>Actinomycetes</taxon>
        <taxon>Kitasatosporales</taxon>
        <taxon>Streptomycetaceae</taxon>
        <taxon>Yinghuangia</taxon>
    </lineage>
</organism>
<dbReference type="EMBL" id="BAABHS010000030">
    <property type="protein sequence ID" value="GAA4985778.1"/>
    <property type="molecule type" value="Genomic_DNA"/>
</dbReference>
<dbReference type="InterPro" id="IPR011032">
    <property type="entry name" value="GroES-like_sf"/>
</dbReference>
<dbReference type="InterPro" id="IPR051603">
    <property type="entry name" value="Zinc-ADH_QOR/CCCR"/>
</dbReference>
<dbReference type="Pfam" id="PF08240">
    <property type="entry name" value="ADH_N"/>
    <property type="match status" value="1"/>
</dbReference>
<keyword evidence="8" id="KW-1185">Reference proteome</keyword>
<dbReference type="Proteomes" id="UP001500466">
    <property type="component" value="Unassembled WGS sequence"/>
</dbReference>
<dbReference type="InterPro" id="IPR002364">
    <property type="entry name" value="Quin_OxRdtase/zeta-crystal_CS"/>
</dbReference>
<sequence>MPAVVRFAAHGPADVLAVADAPLPLPGPRQVRIRVRAAGVNPLDWKIRAGLLAAVFPVELPHVPGQDVAGVVDAVGADVAEWAVGDPVFGMGTATYAEYALAGADRLARKPDTLPWDLAGALPTAADAAFRALAEVKAQAGDTVLVHAAAGGVGTLALQFARAEGIRVIGTASDANHAYVRGLGAEPVVYGAGLADRVRALAPSGVDAAVDLVGGGVVGVSVALTGDPARVVSIVDPADAGAHGVRFSSGHDGEDYLRQALERAAELHAEGRLTVPIAGVYPLADAAAAHRASETGHVRGKLVLTAA</sequence>
<accession>A0ABP9I255</accession>
<dbReference type="CDD" id="cd05289">
    <property type="entry name" value="MDR_like_2"/>
    <property type="match status" value="1"/>
</dbReference>
<name>A0ABP9I255_9ACTN</name>
<dbReference type="Pfam" id="PF13602">
    <property type="entry name" value="ADH_zinc_N_2"/>
    <property type="match status" value="1"/>
</dbReference>
<dbReference type="SMART" id="SM00829">
    <property type="entry name" value="PKS_ER"/>
    <property type="match status" value="1"/>
</dbReference>
<dbReference type="PANTHER" id="PTHR44154:SF1">
    <property type="entry name" value="QUINONE OXIDOREDUCTASE"/>
    <property type="match status" value="1"/>
</dbReference>
<proteinExistence type="predicted"/>
<dbReference type="InterPro" id="IPR020843">
    <property type="entry name" value="ER"/>
</dbReference>
<evidence type="ECO:0000256" key="5">
    <source>
        <dbReference type="ARBA" id="ARBA00022884"/>
    </source>
</evidence>
<comment type="subcellular location">
    <subcellularLocation>
        <location evidence="1">Cytoplasm</location>
    </subcellularLocation>
</comment>
<reference evidence="8" key="1">
    <citation type="journal article" date="2019" name="Int. J. Syst. Evol. Microbiol.">
        <title>The Global Catalogue of Microorganisms (GCM) 10K type strain sequencing project: providing services to taxonomists for standard genome sequencing and annotation.</title>
        <authorList>
            <consortium name="The Broad Institute Genomics Platform"/>
            <consortium name="The Broad Institute Genome Sequencing Center for Infectious Disease"/>
            <person name="Wu L."/>
            <person name="Ma J."/>
        </authorList>
    </citation>
    <scope>NUCLEOTIDE SEQUENCE [LARGE SCALE GENOMIC DNA]</scope>
    <source>
        <strain evidence="8">JCM 17986</strain>
    </source>
</reference>
<evidence type="ECO:0000256" key="3">
    <source>
        <dbReference type="ARBA" id="ARBA00022490"/>
    </source>
</evidence>
<evidence type="ECO:0000256" key="1">
    <source>
        <dbReference type="ARBA" id="ARBA00004496"/>
    </source>
</evidence>
<evidence type="ECO:0000256" key="4">
    <source>
        <dbReference type="ARBA" id="ARBA00022857"/>
    </source>
</evidence>
<dbReference type="PROSITE" id="PS01162">
    <property type="entry name" value="QOR_ZETA_CRYSTAL"/>
    <property type="match status" value="1"/>
</dbReference>